<evidence type="ECO:0000256" key="2">
    <source>
        <dbReference type="ARBA" id="ARBA00005988"/>
    </source>
</evidence>
<evidence type="ECO:0000259" key="10">
    <source>
        <dbReference type="PROSITE" id="PS52035"/>
    </source>
</evidence>
<dbReference type="GO" id="GO:0005615">
    <property type="term" value="C:extracellular space"/>
    <property type="evidence" value="ECO:0007669"/>
    <property type="project" value="TreeGrafter"/>
</dbReference>
<dbReference type="InterPro" id="IPR057246">
    <property type="entry name" value="CARBOXYPEPT_ZN_1"/>
</dbReference>
<dbReference type="GO" id="GO:0006508">
    <property type="term" value="P:proteolysis"/>
    <property type="evidence" value="ECO:0007669"/>
    <property type="project" value="UniProtKB-KW"/>
</dbReference>
<evidence type="ECO:0000313" key="12">
    <source>
        <dbReference type="Proteomes" id="UP000198734"/>
    </source>
</evidence>
<dbReference type="PANTHER" id="PTHR11705">
    <property type="entry name" value="PROTEASE FAMILY M14 CARBOXYPEPTIDASE A,B"/>
    <property type="match status" value="1"/>
</dbReference>
<keyword evidence="9" id="KW-0732">Signal</keyword>
<dbReference type="PRINTS" id="PR00765">
    <property type="entry name" value="CRBOXYPTASEA"/>
</dbReference>
<dbReference type="STRING" id="126156.SAMN05421670_2953"/>
<dbReference type="Gene3D" id="3.40.630.10">
    <property type="entry name" value="Zn peptidases"/>
    <property type="match status" value="1"/>
</dbReference>
<dbReference type="PROSITE" id="PS52035">
    <property type="entry name" value="PEPTIDASE_M14"/>
    <property type="match status" value="1"/>
</dbReference>
<dbReference type="RefSeq" id="WP_093537644.1">
    <property type="nucleotide sequence ID" value="NZ_FOXU01000006.1"/>
</dbReference>
<keyword evidence="3" id="KW-0645">Protease</keyword>
<evidence type="ECO:0000256" key="8">
    <source>
        <dbReference type="PROSITE-ProRule" id="PRU01379"/>
    </source>
</evidence>
<protein>
    <submittedName>
        <fullName evidence="11">G-D-glutamyl-meso-diaminopimelate peptidase</fullName>
    </submittedName>
</protein>
<keyword evidence="12" id="KW-1185">Reference proteome</keyword>
<sequence length="524" mass="59305">MKRCLLTALFLLLILPTIGQAEDRWDIKTLDTYQVLSDASIDSSILLDGIKADVYETTGLQEGYYKIDFNGVQGFIHSSQASTLFEQERMSFKVVEDQIPYYIMTKGKLVQKGTLLKEAVLTRTKTASVYHLVEVGKEVYYIPLAGTIPTTEPIIDTSKKAKYPMKLYNRDEVPIYNKQLIQIATLSANQSVDLIALEKSKGVIYFLGQEARINMNDFVHMDLLQPKKVLTYEEMTYLLQVVATLYPEFTKLEQIGKSVEGTPMYAMKIGNGKKEVLLDGSLHAREHMTTNVVVEMIDTYSIHYKNKSVYGGYNVRETLDQTAIWFIPMMNPDGVKLVQSGPKSLKNGALATKINGSTNFNRWKSNIRGVDLNDNFASGWDKITGGHKKPAYMAYKGPSAFSEPESQAFRDFVKKHKFKTYISYHSSGQIMYWFNYQKQAESKRDQALAKTLSKLTGYKVMPPQYLPGSGASADWFIQQTKMPGITLEISPYVGDIPVPLSKWDAIWRQNNKVGLYLAQEASKR</sequence>
<dbReference type="AlphaFoldDB" id="A0A1I5ZX75"/>
<comment type="similarity">
    <text evidence="2 8">Belongs to the peptidase M14 family.</text>
</comment>
<evidence type="ECO:0000256" key="9">
    <source>
        <dbReference type="SAM" id="SignalP"/>
    </source>
</evidence>
<dbReference type="SUPFAM" id="SSF53187">
    <property type="entry name" value="Zn-dependent exopeptidases"/>
    <property type="match status" value="1"/>
</dbReference>
<dbReference type="SMART" id="SM00631">
    <property type="entry name" value="Zn_pept"/>
    <property type="match status" value="1"/>
</dbReference>
<keyword evidence="4" id="KW-0479">Metal-binding</keyword>
<evidence type="ECO:0000256" key="3">
    <source>
        <dbReference type="ARBA" id="ARBA00022670"/>
    </source>
</evidence>
<dbReference type="PANTHER" id="PTHR11705:SF143">
    <property type="entry name" value="SLL0236 PROTEIN"/>
    <property type="match status" value="1"/>
</dbReference>
<evidence type="ECO:0000313" key="11">
    <source>
        <dbReference type="EMBL" id="SFQ61091.1"/>
    </source>
</evidence>
<evidence type="ECO:0000256" key="6">
    <source>
        <dbReference type="ARBA" id="ARBA00022833"/>
    </source>
</evidence>
<dbReference type="InterPro" id="IPR000834">
    <property type="entry name" value="Peptidase_M14"/>
</dbReference>
<dbReference type="GO" id="GO:0004181">
    <property type="term" value="F:metallocarboxypeptidase activity"/>
    <property type="evidence" value="ECO:0007669"/>
    <property type="project" value="InterPro"/>
</dbReference>
<dbReference type="OrthoDB" id="9802862at2"/>
<evidence type="ECO:0000256" key="1">
    <source>
        <dbReference type="ARBA" id="ARBA00001947"/>
    </source>
</evidence>
<dbReference type="EMBL" id="FOXU01000006">
    <property type="protein sequence ID" value="SFQ61091.1"/>
    <property type="molecule type" value="Genomic_DNA"/>
</dbReference>
<feature type="chain" id="PRO_5011470692" evidence="9">
    <location>
        <begin position="22"/>
        <end position="524"/>
    </location>
</feature>
<comment type="cofactor">
    <cofactor evidence="1">
        <name>Zn(2+)</name>
        <dbReference type="ChEBI" id="CHEBI:29105"/>
    </cofactor>
</comment>
<name>A0A1I5ZX75_9BACI</name>
<keyword evidence="7" id="KW-0482">Metalloprotease</keyword>
<gene>
    <name evidence="11" type="ORF">SAMN05421670_2953</name>
</gene>
<feature type="active site" description="Proton donor/acceptor" evidence="8">
    <location>
        <position position="488"/>
    </location>
</feature>
<reference evidence="12" key="1">
    <citation type="submission" date="2016-10" db="EMBL/GenBank/DDBJ databases">
        <authorList>
            <person name="Varghese N."/>
            <person name="Submissions S."/>
        </authorList>
    </citation>
    <scope>NUCLEOTIDE SEQUENCE [LARGE SCALE GENOMIC DNA]</scope>
    <source>
        <strain evidence="12">DSM 11706</strain>
    </source>
</reference>
<dbReference type="PROSITE" id="PS00132">
    <property type="entry name" value="CARBOXYPEPT_ZN_1"/>
    <property type="match status" value="1"/>
</dbReference>
<dbReference type="Pfam" id="PF00246">
    <property type="entry name" value="Peptidase_M14"/>
    <property type="match status" value="1"/>
</dbReference>
<proteinExistence type="inferred from homology"/>
<keyword evidence="6" id="KW-0862">Zinc</keyword>
<feature type="domain" description="Peptidase M14" evidence="10">
    <location>
        <begin position="228"/>
        <end position="524"/>
    </location>
</feature>
<dbReference type="Proteomes" id="UP000198734">
    <property type="component" value="Unassembled WGS sequence"/>
</dbReference>
<accession>A0A1I5ZX75</accession>
<organism evidence="11 12">
    <name type="scientific">Psychrobacillus psychrotolerans</name>
    <dbReference type="NCBI Taxonomy" id="126156"/>
    <lineage>
        <taxon>Bacteria</taxon>
        <taxon>Bacillati</taxon>
        <taxon>Bacillota</taxon>
        <taxon>Bacilli</taxon>
        <taxon>Bacillales</taxon>
        <taxon>Bacillaceae</taxon>
        <taxon>Psychrobacillus</taxon>
    </lineage>
</organism>
<feature type="signal peptide" evidence="9">
    <location>
        <begin position="1"/>
        <end position="21"/>
    </location>
</feature>
<evidence type="ECO:0000256" key="7">
    <source>
        <dbReference type="ARBA" id="ARBA00023049"/>
    </source>
</evidence>
<evidence type="ECO:0000256" key="5">
    <source>
        <dbReference type="ARBA" id="ARBA00022801"/>
    </source>
</evidence>
<evidence type="ECO:0000256" key="4">
    <source>
        <dbReference type="ARBA" id="ARBA00022723"/>
    </source>
</evidence>
<keyword evidence="5" id="KW-0378">Hydrolase</keyword>
<dbReference type="GO" id="GO:0008270">
    <property type="term" value="F:zinc ion binding"/>
    <property type="evidence" value="ECO:0007669"/>
    <property type="project" value="InterPro"/>
</dbReference>